<proteinExistence type="inferred from homology"/>
<dbReference type="PIRSF" id="PIRSF000868">
    <property type="entry name" value="14-3-3"/>
    <property type="match status" value="1"/>
</dbReference>
<dbReference type="InterPro" id="IPR036815">
    <property type="entry name" value="14-3-3_dom_sf"/>
</dbReference>
<name>A0ABR4EU09_9PEZI</name>
<evidence type="ECO:0000259" key="2">
    <source>
        <dbReference type="SMART" id="SM00101"/>
    </source>
</evidence>
<dbReference type="SUPFAM" id="SSF48445">
    <property type="entry name" value="14-3-3 protein"/>
    <property type="match status" value="1"/>
</dbReference>
<comment type="similarity">
    <text evidence="1">Belongs to the 14-3-3 family.</text>
</comment>
<organism evidence="3 4">
    <name type="scientific">Diaporthe vaccinii</name>
    <dbReference type="NCBI Taxonomy" id="105482"/>
    <lineage>
        <taxon>Eukaryota</taxon>
        <taxon>Fungi</taxon>
        <taxon>Dikarya</taxon>
        <taxon>Ascomycota</taxon>
        <taxon>Pezizomycotina</taxon>
        <taxon>Sordariomycetes</taxon>
        <taxon>Sordariomycetidae</taxon>
        <taxon>Diaporthales</taxon>
        <taxon>Diaporthaceae</taxon>
        <taxon>Diaporthe</taxon>
        <taxon>Diaporthe eres species complex</taxon>
    </lineage>
</organism>
<keyword evidence="4" id="KW-1185">Reference proteome</keyword>
<dbReference type="PANTHER" id="PTHR18860">
    <property type="entry name" value="14-3-3 PROTEIN"/>
    <property type="match status" value="1"/>
</dbReference>
<dbReference type="EMBL" id="JBAWTH010000027">
    <property type="protein sequence ID" value="KAL2285913.1"/>
    <property type="molecule type" value="Genomic_DNA"/>
</dbReference>
<dbReference type="Pfam" id="PF00244">
    <property type="entry name" value="14-3-3"/>
    <property type="match status" value="1"/>
</dbReference>
<evidence type="ECO:0000256" key="1">
    <source>
        <dbReference type="ARBA" id="ARBA00006141"/>
    </source>
</evidence>
<protein>
    <recommendedName>
        <fullName evidence="2">14-3-3 domain-containing protein</fullName>
    </recommendedName>
</protein>
<dbReference type="PRINTS" id="PR00305">
    <property type="entry name" value="1433ZETA"/>
</dbReference>
<sequence>MLFYLARIAKLGCELTADERHLLCVASKNAIGARQASWRTISCIQERVQFTGLKAHVPTVALYRSKLEDQVEKLCRQVLDILDDLLLANATSSEAIVFYYKMKGDCNRYLAEFACGDKRMTAATAAQEAYNHATNIAQSQLSPIEPIRLRLALNFAVFHYQTLNSPKCAFEMAAQALDDAITGLKTVSKEFNRDCIVIMQLLKDNLDLWNDSDGPLDRCAEGRKAIRCVRFS</sequence>
<feature type="domain" description="14-3-3" evidence="2">
    <location>
        <begin position="1"/>
        <end position="224"/>
    </location>
</feature>
<dbReference type="Gene3D" id="1.20.190.20">
    <property type="entry name" value="14-3-3 domain"/>
    <property type="match status" value="1"/>
</dbReference>
<dbReference type="InterPro" id="IPR000308">
    <property type="entry name" value="14-3-3"/>
</dbReference>
<evidence type="ECO:0000313" key="3">
    <source>
        <dbReference type="EMBL" id="KAL2285912.1"/>
    </source>
</evidence>
<dbReference type="EMBL" id="JBAWTH010000027">
    <property type="protein sequence ID" value="KAL2285912.1"/>
    <property type="molecule type" value="Genomic_DNA"/>
</dbReference>
<dbReference type="InterPro" id="IPR023410">
    <property type="entry name" value="14-3-3_domain"/>
</dbReference>
<accession>A0ABR4EU09</accession>
<gene>
    <name evidence="3" type="ORF">FJTKL_07405</name>
</gene>
<comment type="caution">
    <text evidence="3">The sequence shown here is derived from an EMBL/GenBank/DDBJ whole genome shotgun (WGS) entry which is preliminary data.</text>
</comment>
<dbReference type="Proteomes" id="UP001600888">
    <property type="component" value="Unassembled WGS sequence"/>
</dbReference>
<evidence type="ECO:0000313" key="4">
    <source>
        <dbReference type="Proteomes" id="UP001600888"/>
    </source>
</evidence>
<reference evidence="3 4" key="1">
    <citation type="submission" date="2024-03" db="EMBL/GenBank/DDBJ databases">
        <title>A high-quality draft genome sequence of Diaporthe vaccinii, a causative agent of upright dieback and viscid rot disease in cranberry plants.</title>
        <authorList>
            <person name="Sarrasin M."/>
            <person name="Lang B.F."/>
            <person name="Burger G."/>
        </authorList>
    </citation>
    <scope>NUCLEOTIDE SEQUENCE [LARGE SCALE GENOMIC DNA]</scope>
    <source>
        <strain evidence="3 4">IS7</strain>
    </source>
</reference>
<dbReference type="SMART" id="SM00101">
    <property type="entry name" value="14_3_3"/>
    <property type="match status" value="1"/>
</dbReference>